<dbReference type="PANTHER" id="PTHR16501:SF6">
    <property type="entry name" value="TRANSPORT AND GOLGI ORGANIZATION PROTEIN 11"/>
    <property type="match status" value="1"/>
</dbReference>
<organism evidence="12 13">
    <name type="scientific">Ciona savignyi</name>
    <name type="common">Pacific transparent sea squirt</name>
    <dbReference type="NCBI Taxonomy" id="51511"/>
    <lineage>
        <taxon>Eukaryota</taxon>
        <taxon>Metazoa</taxon>
        <taxon>Chordata</taxon>
        <taxon>Tunicata</taxon>
        <taxon>Ascidiacea</taxon>
        <taxon>Phlebobranchia</taxon>
        <taxon>Cionidae</taxon>
        <taxon>Ciona</taxon>
    </lineage>
</organism>
<feature type="transmembrane region" description="Helical" evidence="9">
    <location>
        <begin position="188"/>
        <end position="206"/>
    </location>
</feature>
<dbReference type="InterPro" id="IPR039433">
    <property type="entry name" value="Mff-like_dom"/>
</dbReference>
<feature type="domain" description="Mff-like" evidence="11">
    <location>
        <begin position="155"/>
        <end position="204"/>
    </location>
</feature>
<dbReference type="FunCoup" id="H2Z159">
    <property type="interactions" value="110"/>
</dbReference>
<reference evidence="12" key="3">
    <citation type="submission" date="2025-09" db="UniProtKB">
        <authorList>
            <consortium name="Ensembl"/>
        </authorList>
    </citation>
    <scope>IDENTIFICATION</scope>
</reference>
<dbReference type="GO" id="GO:0005741">
    <property type="term" value="C:mitochondrial outer membrane"/>
    <property type="evidence" value="ECO:0007669"/>
    <property type="project" value="UniProtKB-SubCell"/>
</dbReference>
<dbReference type="AlphaFoldDB" id="H2Z159"/>
<dbReference type="GO" id="GO:0005777">
    <property type="term" value="C:peroxisome"/>
    <property type="evidence" value="ECO:0007669"/>
    <property type="project" value="UniProtKB-SubCell"/>
</dbReference>
<keyword evidence="8 9" id="KW-0576">Peroxisome</keyword>
<sequence length="212" mass="23954">MNGPANGNDMHDQYYEDINAKMTVPSKLSALQENDDGYQYYQQTSNFSSDHETYIANNPALRMEVPERIVVSVGETGSKFSAGDARSSSPVYNTAYTSATTVSLATPPRILTVQDSPLYRQPEEPESSDRGPESPGSLVGHSDQMALTDYSSIEDLDEASLMRKQIFKLHRRVTALEQQQLEMKKVNYCVYGLTVAFWLINGWFLYTHRRLY</sequence>
<dbReference type="STRING" id="51511.ENSCSAVP00000011321"/>
<comment type="similarity">
    <text evidence="1 9">Belongs to the Tango11 family.</text>
</comment>
<dbReference type="Pfam" id="PF05644">
    <property type="entry name" value="Miff"/>
    <property type="match status" value="2"/>
</dbReference>
<keyword evidence="4 9" id="KW-1133">Transmembrane helix</keyword>
<evidence type="ECO:0000256" key="10">
    <source>
        <dbReference type="SAM" id="MobiDB-lite"/>
    </source>
</evidence>
<evidence type="ECO:0000313" key="12">
    <source>
        <dbReference type="Ensembl" id="ENSCSAVP00000011321.1"/>
    </source>
</evidence>
<accession>H2Z159</accession>
<evidence type="ECO:0000256" key="9">
    <source>
        <dbReference type="RuleBase" id="RU368040"/>
    </source>
</evidence>
<evidence type="ECO:0000256" key="5">
    <source>
        <dbReference type="ARBA" id="ARBA00023054"/>
    </source>
</evidence>
<feature type="domain" description="Mff-like" evidence="11">
    <location>
        <begin position="13"/>
        <end position="131"/>
    </location>
</feature>
<reference evidence="12" key="2">
    <citation type="submission" date="2025-08" db="UniProtKB">
        <authorList>
            <consortium name="Ensembl"/>
        </authorList>
    </citation>
    <scope>IDENTIFICATION</scope>
</reference>
<dbReference type="GO" id="GO:0090141">
    <property type="term" value="P:positive regulation of mitochondrial fission"/>
    <property type="evidence" value="ECO:0007669"/>
    <property type="project" value="UniProtKB-UniRule"/>
</dbReference>
<evidence type="ECO:0000256" key="1">
    <source>
        <dbReference type="ARBA" id="ARBA00009806"/>
    </source>
</evidence>
<dbReference type="GeneTree" id="ENSGT00390000009776"/>
<name>H2Z159_CIOSA</name>
<dbReference type="Proteomes" id="UP000007875">
    <property type="component" value="Unassembled WGS sequence"/>
</dbReference>
<keyword evidence="7 9" id="KW-0472">Membrane</keyword>
<evidence type="ECO:0000313" key="13">
    <source>
        <dbReference type="Proteomes" id="UP000007875"/>
    </source>
</evidence>
<evidence type="ECO:0000256" key="7">
    <source>
        <dbReference type="ARBA" id="ARBA00023136"/>
    </source>
</evidence>
<keyword evidence="13" id="KW-1185">Reference proteome</keyword>
<evidence type="ECO:0000259" key="11">
    <source>
        <dbReference type="Pfam" id="PF05644"/>
    </source>
</evidence>
<keyword evidence="5" id="KW-0175">Coiled coil</keyword>
<comment type="subcellular location">
    <subcellularLocation>
        <location evidence="9">Mitochondrion outer membrane</location>
        <topology evidence="9">Single-pass type IV membrane protein</topology>
    </subcellularLocation>
    <subcellularLocation>
        <location evidence="9">Peroxisome</location>
    </subcellularLocation>
</comment>
<keyword evidence="6 9" id="KW-0496">Mitochondrion</keyword>
<reference evidence="13" key="1">
    <citation type="submission" date="2003-08" db="EMBL/GenBank/DDBJ databases">
        <authorList>
            <person name="Birren B."/>
            <person name="Nusbaum C."/>
            <person name="Abebe A."/>
            <person name="Abouelleil A."/>
            <person name="Adekoya E."/>
            <person name="Ait-zahra M."/>
            <person name="Allen N."/>
            <person name="Allen T."/>
            <person name="An P."/>
            <person name="Anderson M."/>
            <person name="Anderson S."/>
            <person name="Arachchi H."/>
            <person name="Armbruster J."/>
            <person name="Bachantsang P."/>
            <person name="Baldwin J."/>
            <person name="Barry A."/>
            <person name="Bayul T."/>
            <person name="Blitshsteyn B."/>
            <person name="Bloom T."/>
            <person name="Blye J."/>
            <person name="Boguslavskiy L."/>
            <person name="Borowsky M."/>
            <person name="Boukhgalter B."/>
            <person name="Brunache A."/>
            <person name="Butler J."/>
            <person name="Calixte N."/>
            <person name="Calvo S."/>
            <person name="Camarata J."/>
            <person name="Campo K."/>
            <person name="Chang J."/>
            <person name="Cheshatsang Y."/>
            <person name="Citroen M."/>
            <person name="Collymore A."/>
            <person name="Considine T."/>
            <person name="Cook A."/>
            <person name="Cooke P."/>
            <person name="Corum B."/>
            <person name="Cuomo C."/>
            <person name="David R."/>
            <person name="Dawoe T."/>
            <person name="Degray S."/>
            <person name="Dodge S."/>
            <person name="Dooley K."/>
            <person name="Dorje P."/>
            <person name="Dorjee K."/>
            <person name="Dorris L."/>
            <person name="Duffey N."/>
            <person name="Dupes A."/>
            <person name="Elkins T."/>
            <person name="Engels R."/>
            <person name="Erickson J."/>
            <person name="Farina A."/>
            <person name="Faro S."/>
            <person name="Ferreira P."/>
            <person name="Fischer H."/>
            <person name="Fitzgerald M."/>
            <person name="Foley K."/>
            <person name="Gage D."/>
            <person name="Galagan J."/>
            <person name="Gearin G."/>
            <person name="Gnerre S."/>
            <person name="Gnirke A."/>
            <person name="Goyette A."/>
            <person name="Graham J."/>
            <person name="Grandbois E."/>
            <person name="Gyaltsen K."/>
            <person name="Hafez N."/>
            <person name="Hagopian D."/>
            <person name="Hagos B."/>
            <person name="Hall J."/>
            <person name="Hatcher B."/>
            <person name="Heller A."/>
            <person name="Higgins H."/>
            <person name="Honan T."/>
            <person name="Horn A."/>
            <person name="Houde N."/>
            <person name="Hughes L."/>
            <person name="Hulme W."/>
            <person name="Husby E."/>
            <person name="Iliev I."/>
            <person name="Jaffe D."/>
            <person name="Jones C."/>
            <person name="Kamal M."/>
            <person name="Kamat A."/>
            <person name="Kamvysselis M."/>
            <person name="Karlsson E."/>
            <person name="Kells C."/>
            <person name="Kieu A."/>
            <person name="Kisner P."/>
            <person name="Kodira C."/>
            <person name="Kulbokas E."/>
            <person name="Labutti K."/>
            <person name="Lama D."/>
            <person name="Landers T."/>
            <person name="Leger J."/>
            <person name="Levine S."/>
            <person name="Lewis D."/>
            <person name="Lewis T."/>
            <person name="Lindblad-toh K."/>
            <person name="Liu X."/>
            <person name="Lokyitsang T."/>
            <person name="Lokyitsang Y."/>
            <person name="Lucien O."/>
            <person name="Lui A."/>
            <person name="Ma L.J."/>
            <person name="Mabbitt R."/>
            <person name="Macdonald J."/>
            <person name="Maclean C."/>
            <person name="Major J."/>
            <person name="Manning J."/>
            <person name="Marabella R."/>
            <person name="Maru K."/>
            <person name="Matthews C."/>
            <person name="Mauceli E."/>
            <person name="Mccarthy M."/>
            <person name="Mcdonough S."/>
            <person name="Mcghee T."/>
            <person name="Meldrim J."/>
            <person name="Meneus L."/>
            <person name="Mesirov J."/>
            <person name="Mihalev A."/>
            <person name="Mihova T."/>
            <person name="Mikkelsen T."/>
            <person name="Mlenga V."/>
            <person name="Moru K."/>
            <person name="Mozes J."/>
            <person name="Mulrain L."/>
            <person name="Munson G."/>
            <person name="Naylor J."/>
            <person name="Newes C."/>
            <person name="Nguyen C."/>
            <person name="Nguyen N."/>
            <person name="Nguyen T."/>
            <person name="Nicol R."/>
            <person name="Nielsen C."/>
            <person name="Nizzari M."/>
            <person name="Norbu C."/>
            <person name="Norbu N."/>
            <person name="O'donnell P."/>
            <person name="Okoawo O."/>
            <person name="O'leary S."/>
            <person name="Omotosho B."/>
            <person name="O'neill K."/>
            <person name="Osman S."/>
            <person name="Parker S."/>
            <person name="Perrin D."/>
            <person name="Phunkhang P."/>
            <person name="Piqani B."/>
            <person name="Purcell S."/>
            <person name="Rachupka T."/>
            <person name="Ramasamy U."/>
            <person name="Rameau R."/>
            <person name="Ray V."/>
            <person name="Raymond C."/>
            <person name="Retta R."/>
            <person name="Richardson S."/>
            <person name="Rise C."/>
            <person name="Rodriguez J."/>
            <person name="Rogers J."/>
            <person name="Rogov P."/>
            <person name="Rutman M."/>
            <person name="Schupbach R."/>
            <person name="Seaman C."/>
            <person name="Settipalli S."/>
            <person name="Sharpe T."/>
            <person name="Sheridan J."/>
            <person name="Sherpa N."/>
            <person name="Shi J."/>
            <person name="Smirnov S."/>
            <person name="Smith C."/>
            <person name="Sougnez C."/>
            <person name="Spencer B."/>
            <person name="Stalker J."/>
            <person name="Stange-thomann N."/>
            <person name="Stavropoulos S."/>
            <person name="Stetson K."/>
            <person name="Stone C."/>
            <person name="Stone S."/>
            <person name="Stubbs M."/>
            <person name="Talamas J."/>
            <person name="Tchuinga P."/>
            <person name="Tenzing P."/>
            <person name="Tesfaye S."/>
            <person name="Theodore J."/>
            <person name="Thoulutsang Y."/>
            <person name="Topham K."/>
            <person name="Towey S."/>
            <person name="Tsamla T."/>
            <person name="Tsomo N."/>
            <person name="Vallee D."/>
            <person name="Vassiliev H."/>
            <person name="Venkataraman V."/>
            <person name="Vinson J."/>
            <person name="Vo A."/>
            <person name="Wade C."/>
            <person name="Wang S."/>
            <person name="Wangchuk T."/>
            <person name="Wangdi T."/>
            <person name="Whittaker C."/>
            <person name="Wilkinson J."/>
            <person name="Wu Y."/>
            <person name="Wyman D."/>
            <person name="Yadav S."/>
            <person name="Yang S."/>
            <person name="Yang X."/>
            <person name="Yeager S."/>
            <person name="Yee E."/>
            <person name="Young G."/>
            <person name="Zainoun J."/>
            <person name="Zembeck L."/>
            <person name="Zimmer A."/>
            <person name="Zody M."/>
            <person name="Lander E."/>
        </authorList>
    </citation>
    <scope>NUCLEOTIDE SEQUENCE [LARGE SCALE GENOMIC DNA]</scope>
</reference>
<keyword evidence="2 9" id="KW-0812">Transmembrane</keyword>
<evidence type="ECO:0000256" key="8">
    <source>
        <dbReference type="ARBA" id="ARBA00023140"/>
    </source>
</evidence>
<proteinExistence type="inferred from homology"/>
<comment type="function">
    <text evidence="9">Plays a role in mitochondrial and peroxisomal fission. Promotes the recruitment and association of the fission mediator dynamin-related protein 1 (DNM1L) to the mitochondrial surface.</text>
</comment>
<dbReference type="GO" id="GO:0000266">
    <property type="term" value="P:mitochondrial fission"/>
    <property type="evidence" value="ECO:0007669"/>
    <property type="project" value="UniProtKB-UniRule"/>
</dbReference>
<keyword evidence="3 9" id="KW-1000">Mitochondrion outer membrane</keyword>
<feature type="region of interest" description="Disordered" evidence="10">
    <location>
        <begin position="114"/>
        <end position="142"/>
    </location>
</feature>
<dbReference type="GO" id="GO:0090314">
    <property type="term" value="P:positive regulation of protein targeting to membrane"/>
    <property type="evidence" value="ECO:0007669"/>
    <property type="project" value="UniProtKB-UniRule"/>
</dbReference>
<evidence type="ECO:0000256" key="6">
    <source>
        <dbReference type="ARBA" id="ARBA00023128"/>
    </source>
</evidence>
<evidence type="ECO:0000256" key="2">
    <source>
        <dbReference type="ARBA" id="ARBA00022692"/>
    </source>
</evidence>
<protein>
    <recommendedName>
        <fullName evidence="9">Mitochondrial fission factor</fullName>
    </recommendedName>
</protein>
<dbReference type="InParanoid" id="H2Z159"/>
<dbReference type="Ensembl" id="ENSCSAVT00000011454.1">
    <property type="protein sequence ID" value="ENSCSAVP00000011321.1"/>
    <property type="gene ID" value="ENSCSAVG00000006625.1"/>
</dbReference>
<evidence type="ECO:0000256" key="3">
    <source>
        <dbReference type="ARBA" id="ARBA00022787"/>
    </source>
</evidence>
<dbReference type="OMA" id="HSITVAF"/>
<evidence type="ECO:0000256" key="4">
    <source>
        <dbReference type="ARBA" id="ARBA00022989"/>
    </source>
</evidence>
<dbReference type="HOGENOM" id="CLU_1250279_0_0_1"/>
<feature type="compositionally biased region" description="Basic and acidic residues" evidence="10">
    <location>
        <begin position="121"/>
        <end position="132"/>
    </location>
</feature>
<dbReference type="GO" id="GO:0006626">
    <property type="term" value="P:protein targeting to mitochondrion"/>
    <property type="evidence" value="ECO:0007669"/>
    <property type="project" value="TreeGrafter"/>
</dbReference>
<dbReference type="InterPro" id="IPR008518">
    <property type="entry name" value="Mff/Tango-11"/>
</dbReference>
<dbReference type="PANTHER" id="PTHR16501">
    <property type="entry name" value="TRANSPORT AND GOLGI ORGANIZATION PROTEIN 11"/>
    <property type="match status" value="1"/>
</dbReference>